<proteinExistence type="predicted"/>
<protein>
    <submittedName>
        <fullName evidence="2">Uncharacterized protein</fullName>
    </submittedName>
</protein>
<keyword evidence="3" id="KW-1185">Reference proteome</keyword>
<name>A0A0S4JRB8_BODSA</name>
<feature type="compositionally biased region" description="Pro residues" evidence="1">
    <location>
        <begin position="424"/>
        <end position="433"/>
    </location>
</feature>
<dbReference type="AlphaFoldDB" id="A0A0S4JRB8"/>
<dbReference type="Proteomes" id="UP000051952">
    <property type="component" value="Unassembled WGS sequence"/>
</dbReference>
<dbReference type="EMBL" id="CYKH01002219">
    <property type="protein sequence ID" value="CUG94046.1"/>
    <property type="molecule type" value="Genomic_DNA"/>
</dbReference>
<feature type="region of interest" description="Disordered" evidence="1">
    <location>
        <begin position="486"/>
        <end position="512"/>
    </location>
</feature>
<accession>A0A0S4JRB8</accession>
<sequence>MADVHDVLKTRTISASTMNSAALKRFSWTTFEDLIDCLATLHQRMWVITNDLSQARKAWDDSVIQGCEDALKPLRSLSIGNDHHHPNNLTSSVIEAVRHAQDANASVWSRYMEEMEVSICAAAPIVVELEACARLWSKGALPPASTMSEGNCTNHSRGHDHQNLVEVLPTATVVSSSKEDASSPPSAGGGPHQLQIEDSAGFSRSEPSNQSDRATHSPPNIFVRRPSSATLIHPTSFRHETVAAAAAALSRIATGHSPRAEVTSSNDRGVSETRHHIRLVDLDDSISIVAVESERVTPAESQSRSAQADPHPSPKVLGLLDHHAFLGVQGPSQDGGGSSAGGSTKTQTHQQHHHRHHQPFTDPSPYATRSPSTAGMLGVITPSTYIAADKAVDSSLPLPPQDRQVCHPPASRGAVTGTSSLHTSPPPQSAPPPMGLAAFHQRSDIGTAIGHHTGSSHNYREQQVQSVNTFVAAHSWSPPTLDQRRYLQQQDAQQHHTVASPHPVTPGGYPSLSTDLAKHSVLFQHRQTLTSIPSAAELLAQRRQSRR</sequence>
<feature type="region of interest" description="Disordered" evidence="1">
    <location>
        <begin position="294"/>
        <end position="375"/>
    </location>
</feature>
<reference evidence="3" key="1">
    <citation type="submission" date="2015-09" db="EMBL/GenBank/DDBJ databases">
        <authorList>
            <consortium name="Pathogen Informatics"/>
        </authorList>
    </citation>
    <scope>NUCLEOTIDE SEQUENCE [LARGE SCALE GENOMIC DNA]</scope>
    <source>
        <strain evidence="3">Lake Konstanz</strain>
    </source>
</reference>
<dbReference type="VEuPathDB" id="TriTrypDB:BSAL_46225"/>
<feature type="region of interest" description="Disordered" evidence="1">
    <location>
        <begin position="173"/>
        <end position="226"/>
    </location>
</feature>
<organism evidence="2 3">
    <name type="scientific">Bodo saltans</name>
    <name type="common">Flagellated protozoan</name>
    <dbReference type="NCBI Taxonomy" id="75058"/>
    <lineage>
        <taxon>Eukaryota</taxon>
        <taxon>Discoba</taxon>
        <taxon>Euglenozoa</taxon>
        <taxon>Kinetoplastea</taxon>
        <taxon>Metakinetoplastina</taxon>
        <taxon>Eubodonida</taxon>
        <taxon>Bodonidae</taxon>
        <taxon>Bodo</taxon>
    </lineage>
</organism>
<gene>
    <name evidence="2" type="ORF">BSAL_46225</name>
</gene>
<evidence type="ECO:0000256" key="1">
    <source>
        <dbReference type="SAM" id="MobiDB-lite"/>
    </source>
</evidence>
<feature type="region of interest" description="Disordered" evidence="1">
    <location>
        <begin position="394"/>
        <end position="433"/>
    </location>
</feature>
<feature type="compositionally biased region" description="Low complexity" evidence="1">
    <location>
        <begin position="486"/>
        <end position="499"/>
    </location>
</feature>
<evidence type="ECO:0000313" key="2">
    <source>
        <dbReference type="EMBL" id="CUG94046.1"/>
    </source>
</evidence>
<evidence type="ECO:0000313" key="3">
    <source>
        <dbReference type="Proteomes" id="UP000051952"/>
    </source>
</evidence>